<evidence type="ECO:0000313" key="2">
    <source>
        <dbReference type="Proteomes" id="UP000008783"/>
    </source>
</evidence>
<dbReference type="Proteomes" id="UP000008783">
    <property type="component" value="Unassembled WGS sequence"/>
</dbReference>
<reference evidence="2" key="2">
    <citation type="journal article" date="2011" name="Proc. Natl. Acad. Sci. U.S.A.">
        <title>Obligate biotrophy features unraveled by the genomic analysis of rust fungi.</title>
        <authorList>
            <person name="Duplessis S."/>
            <person name="Cuomo C.A."/>
            <person name="Lin Y.-C."/>
            <person name="Aerts A."/>
            <person name="Tisserant E."/>
            <person name="Veneault-Fourrey C."/>
            <person name="Joly D.L."/>
            <person name="Hacquard S."/>
            <person name="Amselem J."/>
            <person name="Cantarel B.L."/>
            <person name="Chiu R."/>
            <person name="Coutinho P.M."/>
            <person name="Feau N."/>
            <person name="Field M."/>
            <person name="Frey P."/>
            <person name="Gelhaye E."/>
            <person name="Goldberg J."/>
            <person name="Grabherr M.G."/>
            <person name="Kodira C.D."/>
            <person name="Kohler A."/>
            <person name="Kuees U."/>
            <person name="Lindquist E.A."/>
            <person name="Lucas S.M."/>
            <person name="Mago R."/>
            <person name="Mauceli E."/>
            <person name="Morin E."/>
            <person name="Murat C."/>
            <person name="Pangilinan J.L."/>
            <person name="Park R."/>
            <person name="Pearson M."/>
            <person name="Quesneville H."/>
            <person name="Rouhier N."/>
            <person name="Sakthikumar S."/>
            <person name="Salamov A.A."/>
            <person name="Schmutz J."/>
            <person name="Selles B."/>
            <person name="Shapiro H."/>
            <person name="Tanguay P."/>
            <person name="Tuskan G.A."/>
            <person name="Henrissat B."/>
            <person name="Van de Peer Y."/>
            <person name="Rouze P."/>
            <person name="Ellis J.G."/>
            <person name="Dodds P.N."/>
            <person name="Schein J.E."/>
            <person name="Zhong S."/>
            <person name="Hamelin R.C."/>
            <person name="Grigoriev I.V."/>
            <person name="Szabo L.J."/>
            <person name="Martin F."/>
        </authorList>
    </citation>
    <scope>NUCLEOTIDE SEQUENCE [LARGE SCALE GENOMIC DNA]</scope>
    <source>
        <strain evidence="2">CRL 75-36-700-3 / race SCCL</strain>
    </source>
</reference>
<dbReference type="VEuPathDB" id="FungiDB:PGTG_05175"/>
<reference key="1">
    <citation type="submission" date="2007-01" db="EMBL/GenBank/DDBJ databases">
        <title>The Genome Sequence of Puccinia graminis f. sp. tritici Strain CRL 75-36-700-3.</title>
        <authorList>
            <consortium name="The Broad Institute Genome Sequencing Platform"/>
            <person name="Birren B."/>
            <person name="Lander E."/>
            <person name="Galagan J."/>
            <person name="Nusbaum C."/>
            <person name="Devon K."/>
            <person name="Cuomo C."/>
            <person name="Jaffe D."/>
            <person name="Butler J."/>
            <person name="Alvarez P."/>
            <person name="Gnerre S."/>
            <person name="Grabherr M."/>
            <person name="Mauceli E."/>
            <person name="Brockman W."/>
            <person name="Young S."/>
            <person name="LaButti K."/>
            <person name="Sykes S."/>
            <person name="DeCaprio D."/>
            <person name="Crawford M."/>
            <person name="Koehrsen M."/>
            <person name="Engels R."/>
            <person name="Montgomery P."/>
            <person name="Pearson M."/>
            <person name="Howarth C."/>
            <person name="Larson L."/>
            <person name="White J."/>
            <person name="Zeng Q."/>
            <person name="Kodira C."/>
            <person name="Yandava C."/>
            <person name="Alvarado L."/>
            <person name="O'Leary S."/>
            <person name="Szabo L."/>
            <person name="Dean R."/>
            <person name="Schein J."/>
        </authorList>
    </citation>
    <scope>NUCLEOTIDE SEQUENCE</scope>
    <source>
        <strain>CRL 75-36-700-3</strain>
    </source>
</reference>
<protein>
    <submittedName>
        <fullName evidence="1">Uncharacterized protein</fullName>
    </submittedName>
</protein>
<sequence>MTCSVWRSSCLWMLAELIKSINASSRFHLHASSIVSPVRHRSWLSLLKQFRWILIQCWLQSVLLGRLGGRRARTGKPASVASSLSIKIMSTIEAALSRNLNGSRRNP</sequence>
<dbReference type="AlphaFoldDB" id="E3K6X6"/>
<dbReference type="EMBL" id="DS178274">
    <property type="protein sequence ID" value="EFP79950.2"/>
    <property type="molecule type" value="Genomic_DNA"/>
</dbReference>
<dbReference type="GeneID" id="10533804"/>
<gene>
    <name evidence="1" type="ORF">PGTG_05175</name>
</gene>
<dbReference type="KEGG" id="pgr:PGTG_05175"/>
<evidence type="ECO:0000313" key="1">
    <source>
        <dbReference type="EMBL" id="EFP79950.2"/>
    </source>
</evidence>
<dbReference type="HOGENOM" id="CLU_2211255_0_0_1"/>
<name>E3K6X6_PUCGT</name>
<proteinExistence type="predicted"/>
<keyword evidence="2" id="KW-1185">Reference proteome</keyword>
<organism evidence="1 2">
    <name type="scientific">Puccinia graminis f. sp. tritici (strain CRL 75-36-700-3 / race SCCL)</name>
    <name type="common">Black stem rust fungus</name>
    <dbReference type="NCBI Taxonomy" id="418459"/>
    <lineage>
        <taxon>Eukaryota</taxon>
        <taxon>Fungi</taxon>
        <taxon>Dikarya</taxon>
        <taxon>Basidiomycota</taxon>
        <taxon>Pucciniomycotina</taxon>
        <taxon>Pucciniomycetes</taxon>
        <taxon>Pucciniales</taxon>
        <taxon>Pucciniaceae</taxon>
        <taxon>Puccinia</taxon>
    </lineage>
</organism>
<dbReference type="InParanoid" id="E3K6X6"/>
<dbReference type="RefSeq" id="XP_003324369.2">
    <property type="nucleotide sequence ID" value="XM_003324321.2"/>
</dbReference>
<accession>E3K6X6</accession>